<dbReference type="AlphaFoldDB" id="A0ABD8AWA1"/>
<dbReference type="CDD" id="cd19958">
    <property type="entry name" value="pyocin_knob"/>
    <property type="match status" value="1"/>
</dbReference>
<dbReference type="InterPro" id="IPR005068">
    <property type="entry name" value="Phage_lambda_Stf-r2"/>
</dbReference>
<dbReference type="RefSeq" id="WP_036611408.1">
    <property type="nucleotide sequence ID" value="NZ_CP145892.1"/>
</dbReference>
<dbReference type="Pfam" id="PF03406">
    <property type="entry name" value="Phage_fiber_2"/>
    <property type="match status" value="1"/>
</dbReference>
<name>A0ABD8AWA1_PAEAM</name>
<dbReference type="Proteomes" id="UP001364764">
    <property type="component" value="Chromosome"/>
</dbReference>
<sequence>MPQETDRLKLPLPLGNENVTRESINGIFEKIDAGVATQADLDTLREAVSQMDIPDASLTQKGKVQLSNKTDGSSETVAATEKAVRDALTAAKAASLLRTGGAMTGRLIMNQWGTFSGSSNGSVLYGSNCFLDGNTFKYENNHSNLGARGIYMRYSGAVATEVYMFDTGPVATTAGAVFTPNLARIVHMGDLFQKHKLTADDGKNQSLAAGTDLNSVVVNGQYNGYNLVNSPLPTNADGWWWYVEVQCHTNGNGYVLQRASRLNGGVQTLYQRTRENNTWSPWSPDLFQAVADAKNRHIISSVAPSGGNDGDIWYQYS</sequence>
<accession>A0ABD8AWA1</accession>
<reference evidence="1 2" key="1">
    <citation type="submission" date="2024-02" db="EMBL/GenBank/DDBJ databases">
        <title>Complete sequences of two Paenibacillus sp. strains and one Lysinibacillus strain isolated from the environment on STAA medium highlight biotechnological potential.</title>
        <authorList>
            <person name="Attere S.A."/>
            <person name="Piche L.C."/>
            <person name="Intertaglia L."/>
            <person name="Lami R."/>
            <person name="Charette S.J."/>
            <person name="Vincent A.T."/>
        </authorList>
    </citation>
    <scope>NUCLEOTIDE SEQUENCE [LARGE SCALE GENOMIC DNA]</scope>
    <source>
        <strain evidence="1 2">Y5S-7</strain>
    </source>
</reference>
<evidence type="ECO:0000313" key="1">
    <source>
        <dbReference type="EMBL" id="WWP21809.1"/>
    </source>
</evidence>
<dbReference type="GeneID" id="93475081"/>
<evidence type="ECO:0000313" key="2">
    <source>
        <dbReference type="Proteomes" id="UP001364764"/>
    </source>
</evidence>
<organism evidence="1 2">
    <name type="scientific">Paenibacillus amylolyticus</name>
    <dbReference type="NCBI Taxonomy" id="1451"/>
    <lineage>
        <taxon>Bacteria</taxon>
        <taxon>Bacillati</taxon>
        <taxon>Bacillota</taxon>
        <taxon>Bacilli</taxon>
        <taxon>Bacillales</taxon>
        <taxon>Paenibacillaceae</taxon>
        <taxon>Paenibacillus</taxon>
    </lineage>
</organism>
<proteinExistence type="predicted"/>
<protein>
    <submittedName>
        <fullName evidence="1">Pyocin knob domain-containing protein</fullName>
    </submittedName>
</protein>
<gene>
    <name evidence="1" type="ORF">V6668_06410</name>
</gene>
<dbReference type="EMBL" id="CP145892">
    <property type="protein sequence ID" value="WWP21809.1"/>
    <property type="molecule type" value="Genomic_DNA"/>
</dbReference>